<keyword evidence="1" id="KW-0808">Transferase</keyword>
<evidence type="ECO:0000313" key="1">
    <source>
        <dbReference type="EMBL" id="VAW30698.1"/>
    </source>
</evidence>
<keyword evidence="1" id="KW-0548">Nucleotidyltransferase</keyword>
<dbReference type="EMBL" id="UOET01000553">
    <property type="protein sequence ID" value="VAW30698.1"/>
    <property type="molecule type" value="Genomic_DNA"/>
</dbReference>
<proteinExistence type="predicted"/>
<dbReference type="GO" id="GO:0016779">
    <property type="term" value="F:nucleotidyltransferase activity"/>
    <property type="evidence" value="ECO:0007669"/>
    <property type="project" value="UniProtKB-KW"/>
</dbReference>
<sequence>MKHDIIPTSRKALQINLDTDFYGSFAEIGGGQEVARQFFMSGGASGTIAKTISAYDKRFSDANYNDNKEGRHVSEDRLLKMLSHEYHEVVKLLAENRPESSFFAFADTVEVLNYTKTNYAHGWMGVKFQLHSGAKSNTVTLHVKLLENDGLLQQATLGALGVNLLYACKNFYNDPSRFLISLMDNLSSDRFRITALRMSGPDLDYVDNRLLAVQLVKNGMAHAMMFDKHGNVQQPSDMLYKKNVLAFRGGFRPITYVARDILRKSMVLFQKDEDYELENTLSFCEISLNNLLSKGEVDDRDFLERVNMLNDIGQNVMISDFKEYYKLVDFFSQFSIRNLRIVIGVPTLEKVMDKRYYENLKGGFLQAMGLLFPENMKLYIYPTLKIEGKEKRMVNSKTIDITEDIRLIYDYLIQNRRILDLKSELSEHMFVKSREVLKMIQEGNAEWEQYVPMIVAKTIKEKKLFLK</sequence>
<name>A0A3B0UJ44_9ZZZZ</name>
<reference evidence="1" key="1">
    <citation type="submission" date="2018-06" db="EMBL/GenBank/DDBJ databases">
        <authorList>
            <person name="Zhirakovskaya E."/>
        </authorList>
    </citation>
    <scope>NUCLEOTIDE SEQUENCE</scope>
</reference>
<dbReference type="AlphaFoldDB" id="A0A3B0UJ44"/>
<gene>
    <name evidence="1" type="ORF">MNBD_BACTEROID07-263</name>
</gene>
<organism evidence="1">
    <name type="scientific">hydrothermal vent metagenome</name>
    <dbReference type="NCBI Taxonomy" id="652676"/>
    <lineage>
        <taxon>unclassified sequences</taxon>
        <taxon>metagenomes</taxon>
        <taxon>ecological metagenomes</taxon>
    </lineage>
</organism>
<accession>A0A3B0UJ44</accession>
<protein>
    <submittedName>
        <fullName evidence="1">Nicotinamide mononucleotide adenylyltransferase</fullName>
    </submittedName>
</protein>